<evidence type="ECO:0000313" key="2">
    <source>
        <dbReference type="Proteomes" id="UP001163321"/>
    </source>
</evidence>
<proteinExistence type="predicted"/>
<reference evidence="1 2" key="1">
    <citation type="journal article" date="2022" name="bioRxiv">
        <title>The genome of the oomycete Peronosclerospora sorghi, a cosmopolitan pathogen of maize and sorghum, is inflated with dispersed pseudogenes.</title>
        <authorList>
            <person name="Fletcher K."/>
            <person name="Martin F."/>
            <person name="Isakeit T."/>
            <person name="Cavanaugh K."/>
            <person name="Magill C."/>
            <person name="Michelmore R."/>
        </authorList>
    </citation>
    <scope>NUCLEOTIDE SEQUENCE [LARGE SCALE GENOMIC DNA]</scope>
    <source>
        <strain evidence="1">P6</strain>
    </source>
</reference>
<accession>A0ACC0W945</accession>
<organism evidence="1 2">
    <name type="scientific">Peronosclerospora sorghi</name>
    <dbReference type="NCBI Taxonomy" id="230839"/>
    <lineage>
        <taxon>Eukaryota</taxon>
        <taxon>Sar</taxon>
        <taxon>Stramenopiles</taxon>
        <taxon>Oomycota</taxon>
        <taxon>Peronosporomycetes</taxon>
        <taxon>Peronosporales</taxon>
        <taxon>Peronosporaceae</taxon>
        <taxon>Peronosclerospora</taxon>
    </lineage>
</organism>
<protein>
    <submittedName>
        <fullName evidence="1">Uncharacterized protein</fullName>
    </submittedName>
</protein>
<gene>
    <name evidence="1" type="ORF">PsorP6_007458</name>
</gene>
<dbReference type="EMBL" id="CM047582">
    <property type="protein sequence ID" value="KAI9914551.1"/>
    <property type="molecule type" value="Genomic_DNA"/>
</dbReference>
<dbReference type="Proteomes" id="UP001163321">
    <property type="component" value="Chromosome 3"/>
</dbReference>
<comment type="caution">
    <text evidence="1">The sequence shown here is derived from an EMBL/GenBank/DDBJ whole genome shotgun (WGS) entry which is preliminary data.</text>
</comment>
<keyword evidence="2" id="KW-1185">Reference proteome</keyword>
<name>A0ACC0W945_9STRA</name>
<sequence>MWITAAQLATEHSTDEILQSLAGDAQPETWRTHKLRCKTSSGFRISGSLLARGLKLTICGTSVTIRGYSRYDKLYYVELTRLPRDVPDRAINNCFVTKEALPVLITPTYVAGGLTSRDRTVYFSSVNYPAGRFLPCGKPLREIQFDPNEKPCFVQHRLRKSNRLKPTLLCRAPPTTTTATKVTAADSSMGDAPVPRSHIDCRQVKMP</sequence>
<evidence type="ECO:0000313" key="1">
    <source>
        <dbReference type="EMBL" id="KAI9914551.1"/>
    </source>
</evidence>